<dbReference type="Proteomes" id="UP001419910">
    <property type="component" value="Unassembled WGS sequence"/>
</dbReference>
<keyword evidence="1 3" id="KW-0378">Hydrolase</keyword>
<dbReference type="InterPro" id="IPR049492">
    <property type="entry name" value="BD-FAE-like_dom"/>
</dbReference>
<organism evidence="3 4">
    <name type="scientific">Sphingomonas oligophenolica</name>
    <dbReference type="NCBI Taxonomy" id="301154"/>
    <lineage>
        <taxon>Bacteria</taxon>
        <taxon>Pseudomonadati</taxon>
        <taxon>Pseudomonadota</taxon>
        <taxon>Alphaproteobacteria</taxon>
        <taxon>Sphingomonadales</taxon>
        <taxon>Sphingomonadaceae</taxon>
        <taxon>Sphingomonas</taxon>
    </lineage>
</organism>
<dbReference type="InterPro" id="IPR029058">
    <property type="entry name" value="AB_hydrolase_fold"/>
</dbReference>
<dbReference type="RefSeq" id="WP_343890105.1">
    <property type="nucleotide sequence ID" value="NZ_BAAAEH010000029.1"/>
</dbReference>
<dbReference type="InterPro" id="IPR050300">
    <property type="entry name" value="GDXG_lipolytic_enzyme"/>
</dbReference>
<dbReference type="EMBL" id="JBDIME010000023">
    <property type="protein sequence ID" value="MEN2792039.1"/>
    <property type="molecule type" value="Genomic_DNA"/>
</dbReference>
<evidence type="ECO:0000259" key="2">
    <source>
        <dbReference type="Pfam" id="PF20434"/>
    </source>
</evidence>
<evidence type="ECO:0000256" key="1">
    <source>
        <dbReference type="ARBA" id="ARBA00022801"/>
    </source>
</evidence>
<dbReference type="GO" id="GO:0016787">
    <property type="term" value="F:hydrolase activity"/>
    <property type="evidence" value="ECO:0007669"/>
    <property type="project" value="UniProtKB-KW"/>
</dbReference>
<dbReference type="Gene3D" id="3.40.50.1820">
    <property type="entry name" value="alpha/beta hydrolase"/>
    <property type="match status" value="1"/>
</dbReference>
<proteinExistence type="predicted"/>
<evidence type="ECO:0000313" key="4">
    <source>
        <dbReference type="Proteomes" id="UP001419910"/>
    </source>
</evidence>
<keyword evidence="4" id="KW-1185">Reference proteome</keyword>
<sequence length="333" mass="35243">MHDETKVTGIHRRAVLAAAGAGIMLSQAATAEIRPAPSGPLGPLSASWRHAEVLPLWQGAAPEQGFRAMPVPPGSPPGFLRNVAVPTLHLFRPRLGNGRAVLLIPGGAYTFVVGTHEGADTADALTRLGYTVFVLTYRLPGEGWTNRWNVPLQDAQRAIRLIRANAKRYAVDEARVAVLGYSAGGHLAASLATEFAEPVYSPRDAIDTHDPRPSAAGLIYPVITLSPRYSHAQSAAALLGPTPDDALIARRSADLHVTTATPPTFLAHALDDSAVPPENSFMMLSALRSAGVAAEAHFFERGGHGFGLGSPDAPTGHWPAMFDLWLGQHLGAK</sequence>
<dbReference type="PANTHER" id="PTHR48081:SF6">
    <property type="entry name" value="PEPTIDASE S9 PROLYL OLIGOPEPTIDASE CATALYTIC DOMAIN-CONTAINING PROTEIN"/>
    <property type="match status" value="1"/>
</dbReference>
<name>A0ABU9Y8A9_9SPHN</name>
<dbReference type="PANTHER" id="PTHR48081">
    <property type="entry name" value="AB HYDROLASE SUPERFAMILY PROTEIN C4A8.06C"/>
    <property type="match status" value="1"/>
</dbReference>
<gene>
    <name evidence="3" type="ORF">ABC974_20590</name>
</gene>
<accession>A0ABU9Y8A9</accession>
<feature type="domain" description="BD-FAE-like" evidence="2">
    <location>
        <begin position="99"/>
        <end position="286"/>
    </location>
</feature>
<dbReference type="SUPFAM" id="SSF53474">
    <property type="entry name" value="alpha/beta-Hydrolases"/>
    <property type="match status" value="1"/>
</dbReference>
<evidence type="ECO:0000313" key="3">
    <source>
        <dbReference type="EMBL" id="MEN2792039.1"/>
    </source>
</evidence>
<comment type="caution">
    <text evidence="3">The sequence shown here is derived from an EMBL/GenBank/DDBJ whole genome shotgun (WGS) entry which is preliminary data.</text>
</comment>
<dbReference type="Pfam" id="PF20434">
    <property type="entry name" value="BD-FAE"/>
    <property type="match status" value="1"/>
</dbReference>
<protein>
    <submittedName>
        <fullName evidence="3">Alpha/beta hydrolase</fullName>
    </submittedName>
</protein>
<reference evidence="3 4" key="1">
    <citation type="submission" date="2024-05" db="EMBL/GenBank/DDBJ databases">
        <authorList>
            <person name="Liu Q."/>
            <person name="Xin Y.-H."/>
        </authorList>
    </citation>
    <scope>NUCLEOTIDE SEQUENCE [LARGE SCALE GENOMIC DNA]</scope>
    <source>
        <strain evidence="3 4">CGMCC 1.10181</strain>
    </source>
</reference>